<evidence type="ECO:0000313" key="3">
    <source>
        <dbReference type="Proteomes" id="UP000215914"/>
    </source>
</evidence>
<reference evidence="1 3" key="1">
    <citation type="journal article" date="2017" name="Nature">
        <title>The sunflower genome provides insights into oil metabolism, flowering and Asterid evolution.</title>
        <authorList>
            <person name="Badouin H."/>
            <person name="Gouzy J."/>
            <person name="Grassa C.J."/>
            <person name="Murat F."/>
            <person name="Staton S.E."/>
            <person name="Cottret L."/>
            <person name="Lelandais-Briere C."/>
            <person name="Owens G.L."/>
            <person name="Carrere S."/>
            <person name="Mayjonade B."/>
            <person name="Legrand L."/>
            <person name="Gill N."/>
            <person name="Kane N.C."/>
            <person name="Bowers J.E."/>
            <person name="Hubner S."/>
            <person name="Bellec A."/>
            <person name="Berard A."/>
            <person name="Berges H."/>
            <person name="Blanchet N."/>
            <person name="Boniface M.C."/>
            <person name="Brunel D."/>
            <person name="Catrice O."/>
            <person name="Chaidir N."/>
            <person name="Claudel C."/>
            <person name="Donnadieu C."/>
            <person name="Faraut T."/>
            <person name="Fievet G."/>
            <person name="Helmstetter N."/>
            <person name="King M."/>
            <person name="Knapp S.J."/>
            <person name="Lai Z."/>
            <person name="Le Paslier M.C."/>
            <person name="Lippi Y."/>
            <person name="Lorenzon L."/>
            <person name="Mandel J.R."/>
            <person name="Marage G."/>
            <person name="Marchand G."/>
            <person name="Marquand E."/>
            <person name="Bret-Mestries E."/>
            <person name="Morien E."/>
            <person name="Nambeesan S."/>
            <person name="Nguyen T."/>
            <person name="Pegot-Espagnet P."/>
            <person name="Pouilly N."/>
            <person name="Raftis F."/>
            <person name="Sallet E."/>
            <person name="Schiex T."/>
            <person name="Thomas J."/>
            <person name="Vandecasteele C."/>
            <person name="Vares D."/>
            <person name="Vear F."/>
            <person name="Vautrin S."/>
            <person name="Crespi M."/>
            <person name="Mangin B."/>
            <person name="Burke J.M."/>
            <person name="Salse J."/>
            <person name="Munos S."/>
            <person name="Vincourt P."/>
            <person name="Rieseberg L.H."/>
            <person name="Langlade N.B."/>
        </authorList>
    </citation>
    <scope>NUCLEOTIDE SEQUENCE [LARGE SCALE GENOMIC DNA]</scope>
    <source>
        <strain evidence="3">cv. SF193</strain>
        <tissue evidence="1">Leaves</tissue>
    </source>
</reference>
<dbReference type="InParanoid" id="A0A251UXL9"/>
<accession>A0A251UXL9</accession>
<keyword evidence="3" id="KW-1185">Reference proteome</keyword>
<dbReference type="Gramene" id="mRNA:HanXRQr2_Chr03g0097021">
    <property type="protein sequence ID" value="CDS:HanXRQr2_Chr03g0097021.1"/>
    <property type="gene ID" value="HanXRQr2_Chr03g0097021"/>
</dbReference>
<protein>
    <submittedName>
        <fullName evidence="2">Uncharacterized protein</fullName>
    </submittedName>
</protein>
<evidence type="ECO:0000313" key="2">
    <source>
        <dbReference type="EMBL" id="OTG27783.1"/>
    </source>
</evidence>
<name>A0A251UXL9_HELAN</name>
<organism evidence="2 3">
    <name type="scientific">Helianthus annuus</name>
    <name type="common">Common sunflower</name>
    <dbReference type="NCBI Taxonomy" id="4232"/>
    <lineage>
        <taxon>Eukaryota</taxon>
        <taxon>Viridiplantae</taxon>
        <taxon>Streptophyta</taxon>
        <taxon>Embryophyta</taxon>
        <taxon>Tracheophyta</taxon>
        <taxon>Spermatophyta</taxon>
        <taxon>Magnoliopsida</taxon>
        <taxon>eudicotyledons</taxon>
        <taxon>Gunneridae</taxon>
        <taxon>Pentapetalae</taxon>
        <taxon>asterids</taxon>
        <taxon>campanulids</taxon>
        <taxon>Asterales</taxon>
        <taxon>Asteraceae</taxon>
        <taxon>Asteroideae</taxon>
        <taxon>Heliantheae alliance</taxon>
        <taxon>Heliantheae</taxon>
        <taxon>Helianthus</taxon>
    </lineage>
</organism>
<dbReference type="EMBL" id="MNCJ02000318">
    <property type="protein sequence ID" value="KAF5813327.1"/>
    <property type="molecule type" value="Genomic_DNA"/>
</dbReference>
<proteinExistence type="predicted"/>
<reference evidence="1" key="3">
    <citation type="submission" date="2020-06" db="EMBL/GenBank/DDBJ databases">
        <title>Helianthus annuus Genome sequencing and assembly Release 2.</title>
        <authorList>
            <person name="Gouzy J."/>
            <person name="Langlade N."/>
            <person name="Munos S."/>
        </authorList>
    </citation>
    <scope>NUCLEOTIDE SEQUENCE</scope>
    <source>
        <tissue evidence="1">Leaves</tissue>
    </source>
</reference>
<reference evidence="2" key="2">
    <citation type="submission" date="2017-02" db="EMBL/GenBank/DDBJ databases">
        <title>Sunflower complete genome.</title>
        <authorList>
            <person name="Langlade N."/>
            <person name="Munos S."/>
        </authorList>
    </citation>
    <scope>NUCLEOTIDE SEQUENCE [LARGE SCALE GENOMIC DNA]</scope>
    <source>
        <tissue evidence="2">Leaves</tissue>
    </source>
</reference>
<dbReference type="AlphaFoldDB" id="A0A251UXL9"/>
<sequence>MKLLIDFLEKSGWSDFLENSFFPSHTSSLQNIFLELMTFQKPNNSISCFKKLSQTCPKILSMSRK</sequence>
<dbReference type="EMBL" id="CM007893">
    <property type="protein sequence ID" value="OTG27783.1"/>
    <property type="molecule type" value="Genomic_DNA"/>
</dbReference>
<dbReference type="Proteomes" id="UP000215914">
    <property type="component" value="Chromosome 4"/>
</dbReference>
<gene>
    <name evidence="2" type="ORF">HannXRQ_Chr04g0103801</name>
    <name evidence="1" type="ORF">HanXRQr2_Chr03g0097021</name>
</gene>
<evidence type="ECO:0000313" key="1">
    <source>
        <dbReference type="EMBL" id="KAF5813327.1"/>
    </source>
</evidence>